<sequence>MQHVIDSVMVDFYLFI</sequence>
<dbReference type="AlphaFoldDB" id="A0A0A9FI18"/>
<evidence type="ECO:0000313" key="1">
    <source>
        <dbReference type="EMBL" id="JAE09771.1"/>
    </source>
</evidence>
<reference evidence="1" key="2">
    <citation type="journal article" date="2015" name="Data Brief">
        <title>Shoot transcriptome of the giant reed, Arundo donax.</title>
        <authorList>
            <person name="Barrero R.A."/>
            <person name="Guerrero F.D."/>
            <person name="Moolhuijzen P."/>
            <person name="Goolsby J.A."/>
            <person name="Tidwell J."/>
            <person name="Bellgard S.E."/>
            <person name="Bellgard M.I."/>
        </authorList>
    </citation>
    <scope>NUCLEOTIDE SEQUENCE</scope>
    <source>
        <tissue evidence="1">Shoot tissue taken approximately 20 cm above the soil surface</tissue>
    </source>
</reference>
<accession>A0A0A9FI18</accession>
<reference evidence="1" key="1">
    <citation type="submission" date="2014-09" db="EMBL/GenBank/DDBJ databases">
        <authorList>
            <person name="Magalhaes I.L.F."/>
            <person name="Oliveira U."/>
            <person name="Santos F.R."/>
            <person name="Vidigal T.H.D.A."/>
            <person name="Brescovit A.D."/>
            <person name="Santos A.J."/>
        </authorList>
    </citation>
    <scope>NUCLEOTIDE SEQUENCE</scope>
    <source>
        <tissue evidence="1">Shoot tissue taken approximately 20 cm above the soil surface</tissue>
    </source>
</reference>
<dbReference type="EMBL" id="GBRH01188125">
    <property type="protein sequence ID" value="JAE09771.1"/>
    <property type="molecule type" value="Transcribed_RNA"/>
</dbReference>
<organism evidence="1">
    <name type="scientific">Arundo donax</name>
    <name type="common">Giant reed</name>
    <name type="synonym">Donax arundinaceus</name>
    <dbReference type="NCBI Taxonomy" id="35708"/>
    <lineage>
        <taxon>Eukaryota</taxon>
        <taxon>Viridiplantae</taxon>
        <taxon>Streptophyta</taxon>
        <taxon>Embryophyta</taxon>
        <taxon>Tracheophyta</taxon>
        <taxon>Spermatophyta</taxon>
        <taxon>Magnoliopsida</taxon>
        <taxon>Liliopsida</taxon>
        <taxon>Poales</taxon>
        <taxon>Poaceae</taxon>
        <taxon>PACMAD clade</taxon>
        <taxon>Arundinoideae</taxon>
        <taxon>Arundineae</taxon>
        <taxon>Arundo</taxon>
    </lineage>
</organism>
<proteinExistence type="predicted"/>
<protein>
    <submittedName>
        <fullName evidence="1">Uncharacterized protein</fullName>
    </submittedName>
</protein>
<name>A0A0A9FI18_ARUDO</name>